<feature type="transmembrane region" description="Helical" evidence="5">
    <location>
        <begin position="98"/>
        <end position="117"/>
    </location>
</feature>
<dbReference type="AlphaFoldDB" id="A0A8J9YIE8"/>
<dbReference type="PROSITE" id="PS00217">
    <property type="entry name" value="SUGAR_TRANSPORT_2"/>
    <property type="match status" value="1"/>
</dbReference>
<keyword evidence="7" id="KW-1185">Reference proteome</keyword>
<dbReference type="InterPro" id="IPR005828">
    <property type="entry name" value="MFS_sugar_transport-like"/>
</dbReference>
<dbReference type="OrthoDB" id="4142200at2759"/>
<evidence type="ECO:0000256" key="3">
    <source>
        <dbReference type="ARBA" id="ARBA00022989"/>
    </source>
</evidence>
<sequence length="353" mass="39698">MSKELQINYPDPGFWTETSMIQLGYGVWVNLSMVSIGLAYGFSAVTLPQLNLPDSSIKVTISDESWIGRMITGFGIGMVMSVPRVYMTEVSLPNMRGVIGSFPNIAMSLGITIQAGLGSVLKWTILCYISCAFAVLLFLLNMKLPETPYYLIQKSLTEDAQKSLKKFRSNKYNTDAEIDEIIDFKNDNNIRRLNFLEQLAALLKRSSYKPFLLMTIFKLIAELSGASIIFMWTVDILERSKSSINPEIGNVLLGVTRIIVGLITAGLIFNVSRRSLAITSGCIFLYFFLPETKDLTLQEIEEYYNDRRSTLTSQRRLMSMQFNTLSATAVTSKSLDNITNRHKKPSIVTFSEN</sequence>
<reference evidence="6" key="1">
    <citation type="submission" date="2021-12" db="EMBL/GenBank/DDBJ databases">
        <authorList>
            <person name="Martin H S."/>
        </authorList>
    </citation>
    <scope>NUCLEOTIDE SEQUENCE</scope>
</reference>
<dbReference type="PANTHER" id="PTHR48021:SF1">
    <property type="entry name" value="GH07001P-RELATED"/>
    <property type="match status" value="1"/>
</dbReference>
<keyword evidence="4 5" id="KW-0472">Membrane</keyword>
<evidence type="ECO:0000256" key="1">
    <source>
        <dbReference type="ARBA" id="ARBA00004141"/>
    </source>
</evidence>
<comment type="subcellular location">
    <subcellularLocation>
        <location evidence="1">Membrane</location>
        <topology evidence="1">Multi-pass membrane protein</topology>
    </subcellularLocation>
</comment>
<feature type="transmembrane region" description="Helical" evidence="5">
    <location>
        <begin position="252"/>
        <end position="271"/>
    </location>
</feature>
<feature type="transmembrane region" description="Helical" evidence="5">
    <location>
        <begin position="211"/>
        <end position="232"/>
    </location>
</feature>
<dbReference type="PANTHER" id="PTHR48021">
    <property type="match status" value="1"/>
</dbReference>
<feature type="transmembrane region" description="Helical" evidence="5">
    <location>
        <begin position="25"/>
        <end position="46"/>
    </location>
</feature>
<keyword evidence="3 5" id="KW-1133">Transmembrane helix</keyword>
<dbReference type="Pfam" id="PF00083">
    <property type="entry name" value="Sugar_tr"/>
    <property type="match status" value="1"/>
</dbReference>
<organism evidence="6 7">
    <name type="scientific">Brenthis ino</name>
    <name type="common">lesser marbled fritillary</name>
    <dbReference type="NCBI Taxonomy" id="405034"/>
    <lineage>
        <taxon>Eukaryota</taxon>
        <taxon>Metazoa</taxon>
        <taxon>Ecdysozoa</taxon>
        <taxon>Arthropoda</taxon>
        <taxon>Hexapoda</taxon>
        <taxon>Insecta</taxon>
        <taxon>Pterygota</taxon>
        <taxon>Neoptera</taxon>
        <taxon>Endopterygota</taxon>
        <taxon>Lepidoptera</taxon>
        <taxon>Glossata</taxon>
        <taxon>Ditrysia</taxon>
        <taxon>Papilionoidea</taxon>
        <taxon>Nymphalidae</taxon>
        <taxon>Heliconiinae</taxon>
        <taxon>Argynnini</taxon>
        <taxon>Brenthis</taxon>
    </lineage>
</organism>
<evidence type="ECO:0000313" key="7">
    <source>
        <dbReference type="Proteomes" id="UP000838878"/>
    </source>
</evidence>
<protein>
    <submittedName>
        <fullName evidence="6">Uncharacterized protein</fullName>
    </submittedName>
</protein>
<feature type="transmembrane region" description="Helical" evidence="5">
    <location>
        <begin position="66"/>
        <end position="86"/>
    </location>
</feature>
<dbReference type="Proteomes" id="UP000838878">
    <property type="component" value="Chromosome 7"/>
</dbReference>
<feature type="transmembrane region" description="Helical" evidence="5">
    <location>
        <begin position="123"/>
        <end position="140"/>
    </location>
</feature>
<accession>A0A8J9YIE8</accession>
<feature type="non-terminal residue" evidence="6">
    <location>
        <position position="353"/>
    </location>
</feature>
<dbReference type="EMBL" id="OV170227">
    <property type="protein sequence ID" value="CAH0728966.1"/>
    <property type="molecule type" value="Genomic_DNA"/>
</dbReference>
<dbReference type="InterPro" id="IPR050549">
    <property type="entry name" value="MFS_Trehalose_Transporter"/>
</dbReference>
<evidence type="ECO:0000256" key="2">
    <source>
        <dbReference type="ARBA" id="ARBA00022692"/>
    </source>
</evidence>
<evidence type="ECO:0000256" key="5">
    <source>
        <dbReference type="SAM" id="Phobius"/>
    </source>
</evidence>
<evidence type="ECO:0000313" key="6">
    <source>
        <dbReference type="EMBL" id="CAH0728966.1"/>
    </source>
</evidence>
<gene>
    <name evidence="6" type="ORF">BINO364_LOCUS14123</name>
</gene>
<dbReference type="GO" id="GO:0016020">
    <property type="term" value="C:membrane"/>
    <property type="evidence" value="ECO:0007669"/>
    <property type="project" value="UniProtKB-SubCell"/>
</dbReference>
<keyword evidence="2 5" id="KW-0812">Transmembrane</keyword>
<dbReference type="Gene3D" id="1.20.1250.20">
    <property type="entry name" value="MFS general substrate transporter like domains"/>
    <property type="match status" value="2"/>
</dbReference>
<dbReference type="SUPFAM" id="SSF103473">
    <property type="entry name" value="MFS general substrate transporter"/>
    <property type="match status" value="1"/>
</dbReference>
<dbReference type="GO" id="GO:0022857">
    <property type="term" value="F:transmembrane transporter activity"/>
    <property type="evidence" value="ECO:0007669"/>
    <property type="project" value="InterPro"/>
</dbReference>
<evidence type="ECO:0000256" key="4">
    <source>
        <dbReference type="ARBA" id="ARBA00023136"/>
    </source>
</evidence>
<dbReference type="InterPro" id="IPR036259">
    <property type="entry name" value="MFS_trans_sf"/>
</dbReference>
<dbReference type="InterPro" id="IPR005829">
    <property type="entry name" value="Sugar_transporter_CS"/>
</dbReference>
<proteinExistence type="predicted"/>
<name>A0A8J9YIE8_9NEOP</name>